<evidence type="ECO:0000313" key="2">
    <source>
        <dbReference type="Proteomes" id="UP000324897"/>
    </source>
</evidence>
<organism evidence="1 2">
    <name type="scientific">Eragrostis curvula</name>
    <name type="common">weeping love grass</name>
    <dbReference type="NCBI Taxonomy" id="38414"/>
    <lineage>
        <taxon>Eukaryota</taxon>
        <taxon>Viridiplantae</taxon>
        <taxon>Streptophyta</taxon>
        <taxon>Embryophyta</taxon>
        <taxon>Tracheophyta</taxon>
        <taxon>Spermatophyta</taxon>
        <taxon>Magnoliopsida</taxon>
        <taxon>Liliopsida</taxon>
        <taxon>Poales</taxon>
        <taxon>Poaceae</taxon>
        <taxon>PACMAD clade</taxon>
        <taxon>Chloridoideae</taxon>
        <taxon>Eragrostideae</taxon>
        <taxon>Eragrostidinae</taxon>
        <taxon>Eragrostis</taxon>
    </lineage>
</organism>
<comment type="caution">
    <text evidence="1">The sequence shown here is derived from an EMBL/GenBank/DDBJ whole genome shotgun (WGS) entry which is preliminary data.</text>
</comment>
<dbReference type="Gramene" id="TVU07306">
    <property type="protein sequence ID" value="TVU07306"/>
    <property type="gene ID" value="EJB05_47356"/>
</dbReference>
<gene>
    <name evidence="1" type="ORF">EJB05_47356</name>
</gene>
<dbReference type="Proteomes" id="UP000324897">
    <property type="component" value="Unassembled WGS sequence"/>
</dbReference>
<proteinExistence type="predicted"/>
<dbReference type="EMBL" id="RWGY01000045">
    <property type="protein sequence ID" value="TVU07306.1"/>
    <property type="molecule type" value="Genomic_DNA"/>
</dbReference>
<accession>A0A5J9T7E8</accession>
<reference evidence="1 2" key="1">
    <citation type="journal article" date="2019" name="Sci. Rep.">
        <title>A high-quality genome of Eragrostis curvula grass provides insights into Poaceae evolution and supports new strategies to enhance forage quality.</title>
        <authorList>
            <person name="Carballo J."/>
            <person name="Santos B.A.C.M."/>
            <person name="Zappacosta D."/>
            <person name="Garbus I."/>
            <person name="Selva J.P."/>
            <person name="Gallo C.A."/>
            <person name="Diaz A."/>
            <person name="Albertini E."/>
            <person name="Caccamo M."/>
            <person name="Echenique V."/>
        </authorList>
    </citation>
    <scope>NUCLEOTIDE SEQUENCE [LARGE SCALE GENOMIC DNA]</scope>
    <source>
        <strain evidence="2">cv. Victoria</strain>
        <tissue evidence="1">Leaf</tissue>
    </source>
</reference>
<sequence length="93" mass="10411">MVAFGTSKKALIYVAVTLSDSSMEGTLLDDWHPWKVKQAGCISRYSVRISASATVFPSIFTSSSYSKQPQRSLPNRLKTLRFTLDELKEAVCY</sequence>
<keyword evidence="2" id="KW-1185">Reference proteome</keyword>
<evidence type="ECO:0000313" key="1">
    <source>
        <dbReference type="EMBL" id="TVU07306.1"/>
    </source>
</evidence>
<feature type="non-terminal residue" evidence="1">
    <location>
        <position position="1"/>
    </location>
</feature>
<protein>
    <submittedName>
        <fullName evidence="1">Uncharacterized protein</fullName>
    </submittedName>
</protein>
<dbReference type="AlphaFoldDB" id="A0A5J9T7E8"/>
<name>A0A5J9T7E8_9POAL</name>